<evidence type="ECO:0000313" key="7">
    <source>
        <dbReference type="Proteomes" id="UP001215712"/>
    </source>
</evidence>
<evidence type="ECO:0000313" key="6">
    <source>
        <dbReference type="EMBL" id="KAJ5704276.1"/>
    </source>
</evidence>
<dbReference type="GO" id="GO:0009277">
    <property type="term" value="C:fungal-type cell wall"/>
    <property type="evidence" value="ECO:0007669"/>
    <property type="project" value="InterPro"/>
</dbReference>
<reference evidence="6" key="2">
    <citation type="submission" date="2023-01" db="EMBL/GenBank/DDBJ databases">
        <authorList>
            <person name="Petersen C."/>
        </authorList>
    </citation>
    <scope>NUCLEOTIDE SEQUENCE</scope>
    <source>
        <strain evidence="6">IBT 17514</strain>
    </source>
</reference>
<evidence type="ECO:0000256" key="2">
    <source>
        <dbReference type="ARBA" id="ARBA00022525"/>
    </source>
</evidence>
<dbReference type="EMBL" id="JAQJAN010000020">
    <property type="protein sequence ID" value="KAJ5704276.1"/>
    <property type="molecule type" value="Genomic_DNA"/>
</dbReference>
<evidence type="ECO:0000256" key="5">
    <source>
        <dbReference type="RuleBase" id="RU365009"/>
    </source>
</evidence>
<comment type="subcellular location">
    <subcellularLocation>
        <location evidence="5">Secreted</location>
        <location evidence="5">Cell wall</location>
    </subcellularLocation>
</comment>
<dbReference type="SMART" id="SM00075">
    <property type="entry name" value="HYDRO"/>
    <property type="match status" value="1"/>
</dbReference>
<comment type="caution">
    <text evidence="6">The sequence shown here is derived from an EMBL/GenBank/DDBJ whole genome shotgun (WGS) entry which is preliminary data.</text>
</comment>
<sequence>MKFFATALLFAATAMALPQALGDGNGSNNPVGNALGNGSGNKFPIGDKTTLQQAQNTCGNDAQVSCCDTATYTHDINNNAVGPLAGVLQSALNGGPGSEGLGLFGQCSDLSASAAVLGAAGLNQLINQKCKQNIACCQGNSANANNDLIGVAAPCVALGSLI</sequence>
<keyword evidence="2 5" id="KW-0964">Secreted</keyword>
<evidence type="ECO:0000256" key="1">
    <source>
        <dbReference type="ARBA" id="ARBA00010446"/>
    </source>
</evidence>
<keyword evidence="4 5" id="KW-1015">Disulfide bond</keyword>
<dbReference type="AlphaFoldDB" id="A0AAD6HC29"/>
<keyword evidence="3 5" id="KW-0732">Signal</keyword>
<proteinExistence type="inferred from homology"/>
<protein>
    <recommendedName>
        <fullName evidence="5">Hydrophobin</fullName>
    </recommendedName>
</protein>
<dbReference type="Proteomes" id="UP001215712">
    <property type="component" value="Unassembled WGS sequence"/>
</dbReference>
<feature type="signal peptide" evidence="5">
    <location>
        <begin position="1"/>
        <end position="22"/>
    </location>
</feature>
<dbReference type="PROSITE" id="PS00956">
    <property type="entry name" value="HYDROPHOBIN"/>
    <property type="match status" value="1"/>
</dbReference>
<dbReference type="Pfam" id="PF01185">
    <property type="entry name" value="Hydrophobin"/>
    <property type="match status" value="1"/>
</dbReference>
<name>A0AAD6HC29_9EURO</name>
<comment type="similarity">
    <text evidence="1 5">Belongs to the fungal hydrophobin family.</text>
</comment>
<evidence type="ECO:0000256" key="3">
    <source>
        <dbReference type="ARBA" id="ARBA00022729"/>
    </source>
</evidence>
<feature type="chain" id="PRO_5041781397" description="Hydrophobin" evidence="5">
    <location>
        <begin position="23"/>
        <end position="162"/>
    </location>
</feature>
<accession>A0AAD6HC29</accession>
<evidence type="ECO:0000256" key="4">
    <source>
        <dbReference type="ARBA" id="ARBA00023157"/>
    </source>
</evidence>
<keyword evidence="5" id="KW-0134">Cell wall</keyword>
<keyword evidence="7" id="KW-1185">Reference proteome</keyword>
<gene>
    <name evidence="6" type="ORF">N7493_011414</name>
</gene>
<reference evidence="6" key="1">
    <citation type="journal article" date="2023" name="IMA Fungus">
        <title>Comparative genomic study of the Penicillium genus elucidates a diverse pangenome and 15 lateral gene transfer events.</title>
        <authorList>
            <person name="Petersen C."/>
            <person name="Sorensen T."/>
            <person name="Nielsen M.R."/>
            <person name="Sondergaard T.E."/>
            <person name="Sorensen J.L."/>
            <person name="Fitzpatrick D.A."/>
            <person name="Frisvad J.C."/>
            <person name="Nielsen K.L."/>
        </authorList>
    </citation>
    <scope>NUCLEOTIDE SEQUENCE</scope>
    <source>
        <strain evidence="6">IBT 17514</strain>
    </source>
</reference>
<dbReference type="GO" id="GO:0005199">
    <property type="term" value="F:structural constituent of cell wall"/>
    <property type="evidence" value="ECO:0007669"/>
    <property type="project" value="InterPro"/>
</dbReference>
<dbReference type="InterPro" id="IPR019778">
    <property type="entry name" value="Class_I_Hydrophobin_CS"/>
</dbReference>
<organism evidence="6 7">
    <name type="scientific">Penicillium malachiteum</name>
    <dbReference type="NCBI Taxonomy" id="1324776"/>
    <lineage>
        <taxon>Eukaryota</taxon>
        <taxon>Fungi</taxon>
        <taxon>Dikarya</taxon>
        <taxon>Ascomycota</taxon>
        <taxon>Pezizomycotina</taxon>
        <taxon>Eurotiomycetes</taxon>
        <taxon>Eurotiomycetidae</taxon>
        <taxon>Eurotiales</taxon>
        <taxon>Aspergillaceae</taxon>
        <taxon>Penicillium</taxon>
    </lineage>
</organism>
<dbReference type="InterPro" id="IPR001338">
    <property type="entry name" value="Class_I_Hydrophobin"/>
</dbReference>